<evidence type="ECO:0000313" key="6">
    <source>
        <dbReference type="EMBL" id="QBD75100.1"/>
    </source>
</evidence>
<dbReference type="Gene3D" id="1.10.10.60">
    <property type="entry name" value="Homeodomain-like"/>
    <property type="match status" value="1"/>
</dbReference>
<evidence type="ECO:0000313" key="7">
    <source>
        <dbReference type="Proteomes" id="UP000290365"/>
    </source>
</evidence>
<evidence type="ECO:0000256" key="1">
    <source>
        <dbReference type="ARBA" id="ARBA00023015"/>
    </source>
</evidence>
<dbReference type="SUPFAM" id="SSF46689">
    <property type="entry name" value="Homeodomain-like"/>
    <property type="match status" value="1"/>
</dbReference>
<dbReference type="PANTHER" id="PTHR30055:SF234">
    <property type="entry name" value="HTH-TYPE TRANSCRIPTIONAL REGULATOR BETI"/>
    <property type="match status" value="1"/>
</dbReference>
<gene>
    <name evidence="6" type="ORF">EPA93_03455</name>
</gene>
<name>A0A4P6JJJ5_KTERU</name>
<dbReference type="Proteomes" id="UP000290365">
    <property type="component" value="Chromosome"/>
</dbReference>
<dbReference type="PANTHER" id="PTHR30055">
    <property type="entry name" value="HTH-TYPE TRANSCRIPTIONAL REGULATOR RUTR"/>
    <property type="match status" value="1"/>
</dbReference>
<proteinExistence type="predicted"/>
<keyword evidence="1" id="KW-0805">Transcription regulation</keyword>
<evidence type="ECO:0000256" key="2">
    <source>
        <dbReference type="ARBA" id="ARBA00023125"/>
    </source>
</evidence>
<dbReference type="GO" id="GO:0003700">
    <property type="term" value="F:DNA-binding transcription factor activity"/>
    <property type="evidence" value="ECO:0007669"/>
    <property type="project" value="TreeGrafter"/>
</dbReference>
<dbReference type="PROSITE" id="PS50977">
    <property type="entry name" value="HTH_TETR_2"/>
    <property type="match status" value="1"/>
</dbReference>
<dbReference type="EMBL" id="CP035758">
    <property type="protein sequence ID" value="QBD75100.1"/>
    <property type="molecule type" value="Genomic_DNA"/>
</dbReference>
<dbReference type="InterPro" id="IPR001647">
    <property type="entry name" value="HTH_TetR"/>
</dbReference>
<dbReference type="PRINTS" id="PR00455">
    <property type="entry name" value="HTHTETR"/>
</dbReference>
<evidence type="ECO:0000259" key="5">
    <source>
        <dbReference type="PROSITE" id="PS50977"/>
    </source>
</evidence>
<sequence length="201" mass="22334">MPQSFESTEARERVLDGAEKLFAQRGYRAVTLRDIASSVGVHHTTLYYHIPGGKEQLFMEVIERNFRRHQQGLREAIAQAAPDLLASLYAIADWLLSQPPMDLVRLIYSDMPALDPVHTQRITEVAYSSMLAPIESALRSGYERGEIGQHDFAHVAGAVLGMVESIYAIPGPITTVARQEIAREILDILVAGLRKHESASQ</sequence>
<dbReference type="RefSeq" id="WP_129885699.1">
    <property type="nucleotide sequence ID" value="NZ_CP035758.1"/>
</dbReference>
<keyword evidence="3" id="KW-0804">Transcription</keyword>
<dbReference type="InterPro" id="IPR009057">
    <property type="entry name" value="Homeodomain-like_sf"/>
</dbReference>
<dbReference type="OrthoDB" id="9800152at2"/>
<organism evidence="6 7">
    <name type="scientific">Ktedonosporobacter rubrisoli</name>
    <dbReference type="NCBI Taxonomy" id="2509675"/>
    <lineage>
        <taxon>Bacteria</taxon>
        <taxon>Bacillati</taxon>
        <taxon>Chloroflexota</taxon>
        <taxon>Ktedonobacteria</taxon>
        <taxon>Ktedonobacterales</taxon>
        <taxon>Ktedonosporobacteraceae</taxon>
        <taxon>Ktedonosporobacter</taxon>
    </lineage>
</organism>
<feature type="domain" description="HTH tetR-type" evidence="5">
    <location>
        <begin position="8"/>
        <end position="68"/>
    </location>
</feature>
<dbReference type="AlphaFoldDB" id="A0A4P6JJJ5"/>
<feature type="DNA-binding region" description="H-T-H motif" evidence="4">
    <location>
        <begin position="31"/>
        <end position="50"/>
    </location>
</feature>
<keyword evidence="2 4" id="KW-0238">DNA-binding</keyword>
<dbReference type="InterPro" id="IPR050109">
    <property type="entry name" value="HTH-type_TetR-like_transc_reg"/>
</dbReference>
<keyword evidence="7" id="KW-1185">Reference proteome</keyword>
<reference evidence="6 7" key="1">
    <citation type="submission" date="2019-01" db="EMBL/GenBank/DDBJ databases">
        <title>Ktedonosporobacter rubrisoli SCAWS-G2.</title>
        <authorList>
            <person name="Huang Y."/>
            <person name="Yan B."/>
        </authorList>
    </citation>
    <scope>NUCLEOTIDE SEQUENCE [LARGE SCALE GENOMIC DNA]</scope>
    <source>
        <strain evidence="6 7">SCAWS-G2</strain>
    </source>
</reference>
<evidence type="ECO:0000256" key="3">
    <source>
        <dbReference type="ARBA" id="ARBA00023163"/>
    </source>
</evidence>
<dbReference type="GO" id="GO:0000976">
    <property type="term" value="F:transcription cis-regulatory region binding"/>
    <property type="evidence" value="ECO:0007669"/>
    <property type="project" value="TreeGrafter"/>
</dbReference>
<accession>A0A4P6JJJ5</accession>
<dbReference type="InterPro" id="IPR036271">
    <property type="entry name" value="Tet_transcr_reg_TetR-rel_C_sf"/>
</dbReference>
<evidence type="ECO:0000256" key="4">
    <source>
        <dbReference type="PROSITE-ProRule" id="PRU00335"/>
    </source>
</evidence>
<protein>
    <submittedName>
        <fullName evidence="6">TetR/AcrR family transcriptional regulator</fullName>
    </submittedName>
</protein>
<dbReference type="KEGG" id="kbs:EPA93_03455"/>
<dbReference type="SUPFAM" id="SSF48498">
    <property type="entry name" value="Tetracyclin repressor-like, C-terminal domain"/>
    <property type="match status" value="1"/>
</dbReference>
<dbReference type="Gene3D" id="1.10.357.10">
    <property type="entry name" value="Tetracycline Repressor, domain 2"/>
    <property type="match status" value="1"/>
</dbReference>
<dbReference type="Pfam" id="PF00440">
    <property type="entry name" value="TetR_N"/>
    <property type="match status" value="1"/>
</dbReference>